<proteinExistence type="predicted"/>
<evidence type="ECO:0000313" key="2">
    <source>
        <dbReference type="EMBL" id="PYE81978.1"/>
    </source>
</evidence>
<comment type="caution">
    <text evidence="2">The sequence shown here is derived from an EMBL/GenBank/DDBJ whole genome shotgun (WGS) entry which is preliminary data.</text>
</comment>
<dbReference type="RefSeq" id="WP_110475334.1">
    <property type="nucleotide sequence ID" value="NZ_BMWQ01000002.1"/>
</dbReference>
<dbReference type="OrthoDB" id="9798761at2"/>
<reference evidence="2 3" key="1">
    <citation type="submission" date="2018-06" db="EMBL/GenBank/DDBJ databases">
        <title>Genomic Encyclopedia of Type Strains, Phase III (KMG-III): the genomes of soil and plant-associated and newly described type strains.</title>
        <authorList>
            <person name="Whitman W."/>
        </authorList>
    </citation>
    <scope>NUCLEOTIDE SEQUENCE [LARGE SCALE GENOMIC DNA]</scope>
    <source>
        <strain evidence="2 3">CECT 7945</strain>
    </source>
</reference>
<name>A0A2V4Y0P1_9FLAO</name>
<dbReference type="PANTHER" id="PTHR35149">
    <property type="entry name" value="SLL5132 PROTEIN"/>
    <property type="match status" value="1"/>
</dbReference>
<evidence type="ECO:0000259" key="1">
    <source>
        <dbReference type="Pfam" id="PF03235"/>
    </source>
</evidence>
<dbReference type="InterPro" id="IPR004919">
    <property type="entry name" value="GmrSD_N"/>
</dbReference>
<evidence type="ECO:0000313" key="3">
    <source>
        <dbReference type="Proteomes" id="UP000248054"/>
    </source>
</evidence>
<dbReference type="EMBL" id="QJTD01000002">
    <property type="protein sequence ID" value="PYE81978.1"/>
    <property type="molecule type" value="Genomic_DNA"/>
</dbReference>
<organism evidence="2 3">
    <name type="scientific">Winogradskyella epiphytica</name>
    <dbReference type="NCBI Taxonomy" id="262005"/>
    <lineage>
        <taxon>Bacteria</taxon>
        <taxon>Pseudomonadati</taxon>
        <taxon>Bacteroidota</taxon>
        <taxon>Flavobacteriia</taxon>
        <taxon>Flavobacteriales</taxon>
        <taxon>Flavobacteriaceae</taxon>
        <taxon>Winogradskyella</taxon>
    </lineage>
</organism>
<dbReference type="Proteomes" id="UP000248054">
    <property type="component" value="Unassembled WGS sequence"/>
</dbReference>
<gene>
    <name evidence="2" type="ORF">DFQ11_102558</name>
</gene>
<protein>
    <submittedName>
        <fullName evidence="2">Uncharacterized protein with ParB-like and HNH nuclease domain</fullName>
    </submittedName>
</protein>
<dbReference type="PANTHER" id="PTHR35149:SF1">
    <property type="entry name" value="DUF5655 DOMAIN-CONTAINING PROTEIN"/>
    <property type="match status" value="1"/>
</dbReference>
<dbReference type="AlphaFoldDB" id="A0A2V4Y0P1"/>
<feature type="domain" description="GmrSD restriction endonucleases N-terminal" evidence="1">
    <location>
        <begin position="18"/>
        <end position="235"/>
    </location>
</feature>
<accession>A0A2V4Y0P1</accession>
<sequence>MSKQENQIILKTITELLGLHFYIPDYQRGYRWTSHNVSQLLNDIWEYRQDPAKVNSFYCLQPIVVRKKTWVSENGDTVDGYELIDGQQRLTTIHRILTYLRIEHLRIDKFSDEYKEDIYTIEYQTRPETRQFLNQTESNLTKPDLYYLSKAYDTVKDWFENSGKIEGRSDKNNFLDTLLPSVKKDAEGDTIMPEWSTQIIWYEINDNSQKSEELFTRLNRGKIPLNSAELIKAKFVNQESFKEFGEQEKVKRRTQLIQLWDEIENHLNNPKFWAFISNKKMDSYASKIEYLFDIATQKKDSSKDNLYSFIHFFDDKENAESLWEKWLSIEEIYRSLSYWYTHKNYYHKVGYLIAIGTNIMDIIQLKKENDKDLFEQEINRLIAESIPNDWDDLSYDNRNDHKKLIEILLLVNTELTRKNNNNNDFFPFEIYKNINKSLEHIHAQNIIGINENKREQWFSWLDMHLNVLPSITTNTKKAAEIIEQAKTIDREKYTYAQFQDLSASIIEILPKDDEDENLYLHNIKNLALLGLTENISLSNSIFEIKRRKIIEMDKKGAFIPIATKRVFLNYYQKESYAQSSIWTKVERENHLEEIGECLNHYLNKTPVLNEA</sequence>
<dbReference type="Pfam" id="PF03235">
    <property type="entry name" value="GmrSD_N"/>
    <property type="match status" value="1"/>
</dbReference>
<keyword evidence="3" id="KW-1185">Reference proteome</keyword>